<feature type="non-terminal residue" evidence="1">
    <location>
        <position position="1"/>
    </location>
</feature>
<dbReference type="STRING" id="1618477.UR54_C0004G0033"/>
<evidence type="ECO:0000313" key="2">
    <source>
        <dbReference type="Proteomes" id="UP000034688"/>
    </source>
</evidence>
<dbReference type="Pfam" id="PF00202">
    <property type="entry name" value="Aminotran_3"/>
    <property type="match status" value="1"/>
</dbReference>
<dbReference type="InterPro" id="IPR005814">
    <property type="entry name" value="Aminotrans_3"/>
</dbReference>
<dbReference type="AlphaFoldDB" id="A0A0G0AW33"/>
<proteinExistence type="predicted"/>
<organism evidence="1 2">
    <name type="scientific">Candidatus Roizmanbacteria bacterium GW2011_GWA2_34_18</name>
    <dbReference type="NCBI Taxonomy" id="1618477"/>
    <lineage>
        <taxon>Bacteria</taxon>
        <taxon>Candidatus Roizmaniibacteriota</taxon>
    </lineage>
</organism>
<dbReference type="EMBL" id="LBPP01000004">
    <property type="protein sequence ID" value="KKP61259.1"/>
    <property type="molecule type" value="Genomic_DNA"/>
</dbReference>
<keyword evidence="1" id="KW-0808">Transferase</keyword>
<comment type="caution">
    <text evidence="1">The sequence shown here is derived from an EMBL/GenBank/DDBJ whole genome shotgun (WGS) entry which is preliminary data.</text>
</comment>
<keyword evidence="1" id="KW-0032">Aminotransferase</keyword>
<sequence>QGLMIGVEVKEDRNGLLKKLQGEKILAIPAGDTVVRFLPPFIVEKKHVDLVVNVLKNIL</sequence>
<dbReference type="Gene3D" id="3.90.1150.10">
    <property type="entry name" value="Aspartate Aminotransferase, domain 1"/>
    <property type="match status" value="1"/>
</dbReference>
<protein>
    <submittedName>
        <fullName evidence="1">Acetylornithine aminotransferase</fullName>
    </submittedName>
</protein>
<dbReference type="InterPro" id="IPR015422">
    <property type="entry name" value="PyrdxlP-dep_Trfase_small"/>
</dbReference>
<dbReference type="Proteomes" id="UP000034688">
    <property type="component" value="Unassembled WGS sequence"/>
</dbReference>
<evidence type="ECO:0000313" key="1">
    <source>
        <dbReference type="EMBL" id="KKP61259.1"/>
    </source>
</evidence>
<reference evidence="1 2" key="1">
    <citation type="journal article" date="2015" name="Nature">
        <title>rRNA introns, odd ribosomes, and small enigmatic genomes across a large radiation of phyla.</title>
        <authorList>
            <person name="Brown C.T."/>
            <person name="Hug L.A."/>
            <person name="Thomas B.C."/>
            <person name="Sharon I."/>
            <person name="Castelle C.J."/>
            <person name="Singh A."/>
            <person name="Wilkins M.J."/>
            <person name="Williams K.H."/>
            <person name="Banfield J.F."/>
        </authorList>
    </citation>
    <scope>NUCLEOTIDE SEQUENCE [LARGE SCALE GENOMIC DNA]</scope>
</reference>
<dbReference type="GO" id="GO:0008483">
    <property type="term" value="F:transaminase activity"/>
    <property type="evidence" value="ECO:0007669"/>
    <property type="project" value="UniProtKB-KW"/>
</dbReference>
<dbReference type="GO" id="GO:0030170">
    <property type="term" value="F:pyridoxal phosphate binding"/>
    <property type="evidence" value="ECO:0007669"/>
    <property type="project" value="InterPro"/>
</dbReference>
<dbReference type="SUPFAM" id="SSF53383">
    <property type="entry name" value="PLP-dependent transferases"/>
    <property type="match status" value="1"/>
</dbReference>
<dbReference type="InterPro" id="IPR015424">
    <property type="entry name" value="PyrdxlP-dep_Trfase"/>
</dbReference>
<gene>
    <name evidence="1" type="ORF">UR54_C0004G0033</name>
</gene>
<accession>A0A0G0AW33</accession>
<name>A0A0G0AW33_9BACT</name>